<proteinExistence type="predicted"/>
<dbReference type="AlphaFoldDB" id="A0A1C7MFB2"/>
<comment type="caution">
    <text evidence="1">The sequence shown here is derived from an EMBL/GenBank/DDBJ whole genome shotgun (WGS) entry which is preliminary data.</text>
</comment>
<reference evidence="1 2" key="1">
    <citation type="submission" date="2016-03" db="EMBL/GenBank/DDBJ databases">
        <title>Whole genome sequencing of Grifola frondosa 9006-11.</title>
        <authorList>
            <person name="Min B."/>
            <person name="Park H."/>
            <person name="Kim J.-G."/>
            <person name="Cho H."/>
            <person name="Oh Y.-L."/>
            <person name="Kong W.-S."/>
            <person name="Choi I.-G."/>
        </authorList>
    </citation>
    <scope>NUCLEOTIDE SEQUENCE [LARGE SCALE GENOMIC DNA]</scope>
    <source>
        <strain evidence="1 2">9006-11</strain>
    </source>
</reference>
<protein>
    <submittedName>
        <fullName evidence="1">Uncharacterized protein</fullName>
    </submittedName>
</protein>
<sequence length="139" mass="14890">MPPRIYCGSFARDTPNGERRVARAALRATSSSAYVYASANIRKGSSPEKGGRSNVCPIFSAVDAWIHHGITYPQKQIPHPAGLCHVHQRRLRSISTLGCVGTGLGKGNHGVEDGRSEGEDSFVDVEIDVIGSADDEICI</sequence>
<evidence type="ECO:0000313" key="2">
    <source>
        <dbReference type="Proteomes" id="UP000092993"/>
    </source>
</evidence>
<name>A0A1C7MFB2_GRIFR</name>
<keyword evidence="2" id="KW-1185">Reference proteome</keyword>
<dbReference type="EMBL" id="LUGG01000004">
    <property type="protein sequence ID" value="OBZ75560.1"/>
    <property type="molecule type" value="Genomic_DNA"/>
</dbReference>
<evidence type="ECO:0000313" key="1">
    <source>
        <dbReference type="EMBL" id="OBZ75560.1"/>
    </source>
</evidence>
<gene>
    <name evidence="1" type="ORF">A0H81_04913</name>
</gene>
<accession>A0A1C7MFB2</accession>
<dbReference type="Proteomes" id="UP000092993">
    <property type="component" value="Unassembled WGS sequence"/>
</dbReference>
<organism evidence="1 2">
    <name type="scientific">Grifola frondosa</name>
    <name type="common">Maitake</name>
    <name type="synonym">Polyporus frondosus</name>
    <dbReference type="NCBI Taxonomy" id="5627"/>
    <lineage>
        <taxon>Eukaryota</taxon>
        <taxon>Fungi</taxon>
        <taxon>Dikarya</taxon>
        <taxon>Basidiomycota</taxon>
        <taxon>Agaricomycotina</taxon>
        <taxon>Agaricomycetes</taxon>
        <taxon>Polyporales</taxon>
        <taxon>Grifolaceae</taxon>
        <taxon>Grifola</taxon>
    </lineage>
</organism>